<dbReference type="AlphaFoldDB" id="A0AAW0U174"/>
<dbReference type="Gene3D" id="3.40.630.30">
    <property type="match status" value="1"/>
</dbReference>
<dbReference type="Proteomes" id="UP001487740">
    <property type="component" value="Unassembled WGS sequence"/>
</dbReference>
<dbReference type="PANTHER" id="PTHR20958">
    <property type="entry name" value="GLYCINE N-ACYLTRANSFERASE-LIKE PROTEIN"/>
    <property type="match status" value="1"/>
</dbReference>
<dbReference type="InterPro" id="IPR053225">
    <property type="entry name" value="Acyl-CoA_N-acyltransferase"/>
</dbReference>
<organism evidence="2 3">
    <name type="scientific">Scylla paramamosain</name>
    <name type="common">Mud crab</name>
    <dbReference type="NCBI Taxonomy" id="85552"/>
    <lineage>
        <taxon>Eukaryota</taxon>
        <taxon>Metazoa</taxon>
        <taxon>Ecdysozoa</taxon>
        <taxon>Arthropoda</taxon>
        <taxon>Crustacea</taxon>
        <taxon>Multicrustacea</taxon>
        <taxon>Malacostraca</taxon>
        <taxon>Eumalacostraca</taxon>
        <taxon>Eucarida</taxon>
        <taxon>Decapoda</taxon>
        <taxon>Pleocyemata</taxon>
        <taxon>Brachyura</taxon>
        <taxon>Eubrachyura</taxon>
        <taxon>Portunoidea</taxon>
        <taxon>Portunidae</taxon>
        <taxon>Portuninae</taxon>
        <taxon>Scylla</taxon>
    </lineage>
</organism>
<dbReference type="InterPro" id="IPR000182">
    <property type="entry name" value="GNAT_dom"/>
</dbReference>
<feature type="domain" description="N-acetyltransferase" evidence="1">
    <location>
        <begin position="168"/>
        <end position="307"/>
    </location>
</feature>
<evidence type="ECO:0000259" key="1">
    <source>
        <dbReference type="PROSITE" id="PS51186"/>
    </source>
</evidence>
<keyword evidence="3" id="KW-1185">Reference proteome</keyword>
<dbReference type="PANTHER" id="PTHR20958:SF6">
    <property type="entry name" value="GLYCINE N-ACYLTRANSFERASE-LIKE PROTEIN"/>
    <property type="match status" value="1"/>
</dbReference>
<accession>A0AAW0U174</accession>
<reference evidence="2 3" key="1">
    <citation type="submission" date="2023-03" db="EMBL/GenBank/DDBJ databases">
        <title>High-quality genome of Scylla paramamosain provides insights in environmental adaptation.</title>
        <authorList>
            <person name="Zhang L."/>
        </authorList>
    </citation>
    <scope>NUCLEOTIDE SEQUENCE [LARGE SCALE GENOMIC DNA]</scope>
    <source>
        <strain evidence="2">LZ_2023a</strain>
        <tissue evidence="2">Muscle</tissue>
    </source>
</reference>
<dbReference type="InterPro" id="IPR013653">
    <property type="entry name" value="GCN5-like_dom"/>
</dbReference>
<name>A0AAW0U174_SCYPA</name>
<dbReference type="SUPFAM" id="SSF55729">
    <property type="entry name" value="Acyl-CoA N-acyltransferases (Nat)"/>
    <property type="match status" value="1"/>
</dbReference>
<dbReference type="Pfam" id="PF08445">
    <property type="entry name" value="FR47"/>
    <property type="match status" value="1"/>
</dbReference>
<comment type="caution">
    <text evidence="2">The sequence shown here is derived from an EMBL/GenBank/DDBJ whole genome shotgun (WGS) entry which is preliminary data.</text>
</comment>
<dbReference type="PROSITE" id="PS51186">
    <property type="entry name" value="GNAT"/>
    <property type="match status" value="1"/>
</dbReference>
<dbReference type="GO" id="GO:0016747">
    <property type="term" value="F:acyltransferase activity, transferring groups other than amino-acyl groups"/>
    <property type="evidence" value="ECO:0007669"/>
    <property type="project" value="InterPro"/>
</dbReference>
<evidence type="ECO:0000313" key="3">
    <source>
        <dbReference type="Proteomes" id="UP001487740"/>
    </source>
</evidence>
<proteinExistence type="predicted"/>
<evidence type="ECO:0000313" key="2">
    <source>
        <dbReference type="EMBL" id="KAK8393309.1"/>
    </source>
</evidence>
<gene>
    <name evidence="2" type="ORF">O3P69_013378</name>
</gene>
<sequence length="307" mass="34931">MKVGKMTSQSKEGLRQVRENELDALKERLIRHLPHSFIVYGSVCLAKRYGLHCLHPVSILVPVGTRLSCFTVICTRTSDGPHDIQVFWSLEEHTAEDVADYLFHTLDLDWSQHLFSISLPDILLPSLQLLENIGGRQVRIQPKLHGHLYIFQEPAILSTKQIKLLPEYQVTHLKEDDVSLIWKNWEFNSLDSVNSMRHSIINFPSVGIRKRIPTDNTGQLQEEAGETLVSWVRMSKYGYMGSTFTLPQHRRRGLASTATLILTRQLQQESLLPAVIIENSNTASIKFHSDLGFERQCALSMVVLLPA</sequence>
<dbReference type="EMBL" id="JARAKH010000021">
    <property type="protein sequence ID" value="KAK8393309.1"/>
    <property type="molecule type" value="Genomic_DNA"/>
</dbReference>
<dbReference type="InterPro" id="IPR016181">
    <property type="entry name" value="Acyl_CoA_acyltransferase"/>
</dbReference>
<protein>
    <recommendedName>
        <fullName evidence="1">N-acetyltransferase domain-containing protein</fullName>
    </recommendedName>
</protein>